<feature type="compositionally biased region" description="Acidic residues" evidence="1">
    <location>
        <begin position="26"/>
        <end position="62"/>
    </location>
</feature>
<organism evidence="2 3">
    <name type="scientific">Stutzerimonas stutzeri KOS6</name>
    <dbReference type="NCBI Taxonomy" id="1218352"/>
    <lineage>
        <taxon>Bacteria</taxon>
        <taxon>Pseudomonadati</taxon>
        <taxon>Pseudomonadota</taxon>
        <taxon>Gammaproteobacteria</taxon>
        <taxon>Pseudomonadales</taxon>
        <taxon>Pseudomonadaceae</taxon>
        <taxon>Stutzerimonas</taxon>
    </lineage>
</organism>
<proteinExistence type="predicted"/>
<dbReference type="eggNOG" id="ENOG5031FYE">
    <property type="taxonomic scope" value="Bacteria"/>
</dbReference>
<evidence type="ECO:0000313" key="2">
    <source>
        <dbReference type="EMBL" id="EWC42715.1"/>
    </source>
</evidence>
<evidence type="ECO:0000313" key="3">
    <source>
        <dbReference type="Proteomes" id="UP000026923"/>
    </source>
</evidence>
<dbReference type="EMBL" id="AMCZ02000002">
    <property type="protein sequence ID" value="EWC42715.1"/>
    <property type="molecule type" value="Genomic_DNA"/>
</dbReference>
<feature type="region of interest" description="Disordered" evidence="1">
    <location>
        <begin position="1"/>
        <end position="62"/>
    </location>
</feature>
<reference evidence="2 3" key="1">
    <citation type="journal article" date="2013" name="Genome Announc.">
        <title>Draft Genome of the Nitrogen-Fixing Bacterium Pseudomonas stutzeri Strain KOS6 Isolated from Industrial Hydrocarbon Sludge.</title>
        <authorList>
            <person name="Grigoryeva T.V."/>
            <person name="Laikov A.V."/>
            <person name="Naumova R.P."/>
            <person name="Manolov A.I."/>
            <person name="Larin A.K."/>
            <person name="Karpova I.Y."/>
            <person name="Semashko T.A."/>
            <person name="Alexeev D.G."/>
            <person name="Kostryukova E.S."/>
            <person name="Muller R."/>
            <person name="Govorun V.M."/>
        </authorList>
    </citation>
    <scope>NUCLEOTIDE SEQUENCE [LARGE SCALE GENOMIC DNA]</scope>
    <source>
        <strain evidence="2 3">KOS6</strain>
    </source>
</reference>
<dbReference type="Proteomes" id="UP000026923">
    <property type="component" value="Unassembled WGS sequence"/>
</dbReference>
<gene>
    <name evidence="2" type="ORF">B597_001925</name>
</gene>
<dbReference type="HOGENOM" id="CLU_192280_0_0_6"/>
<name>A0A061JVR2_STUST</name>
<sequence length="62" mass="6604">MKADDQQAGDEPDVTMTDGGEKNAGEDPDYDDPPSPQDDPDEPETLPDDPDIQGEDGSDEPS</sequence>
<accession>A0A061JVR2</accession>
<evidence type="ECO:0000256" key="1">
    <source>
        <dbReference type="SAM" id="MobiDB-lite"/>
    </source>
</evidence>
<comment type="caution">
    <text evidence="2">The sequence shown here is derived from an EMBL/GenBank/DDBJ whole genome shotgun (WGS) entry which is preliminary data.</text>
</comment>
<protein>
    <submittedName>
        <fullName evidence="2">Uncharacterized protein</fullName>
    </submittedName>
</protein>
<dbReference type="RefSeq" id="WP_003295792.1">
    <property type="nucleotide sequence ID" value="NZ_KK020675.1"/>
</dbReference>
<dbReference type="AlphaFoldDB" id="A0A061JVR2"/>